<comment type="caution">
    <text evidence="1">The sequence shown here is derived from an EMBL/GenBank/DDBJ whole genome shotgun (WGS) entry which is preliminary data.</text>
</comment>
<dbReference type="STRING" id="1403190.A0A0F0I2W4"/>
<dbReference type="OrthoDB" id="5153231at2759"/>
<protein>
    <submittedName>
        <fullName evidence="1">Uncharacterized protein</fullName>
    </submittedName>
</protein>
<reference evidence="1 2" key="1">
    <citation type="submission" date="2015-02" db="EMBL/GenBank/DDBJ databases">
        <title>Draft genome sequence of Aspergillus parasiticus SU-1.</title>
        <authorList>
            <person name="Yu J."/>
            <person name="Fedorova N."/>
            <person name="Yin Y."/>
            <person name="Losada L."/>
            <person name="Zafar N."/>
            <person name="Taujale R."/>
            <person name="Ehrlich K.C."/>
            <person name="Bhatnagar D."/>
            <person name="Cleveland T.E."/>
            <person name="Bennett J.W."/>
            <person name="Nierman W.C."/>
        </authorList>
    </citation>
    <scope>NUCLEOTIDE SEQUENCE [LARGE SCALE GENOMIC DNA]</scope>
    <source>
        <strain evidence="2">ATCC 56775 / NRRL 5862 / SRRC 143 / SU-1</strain>
    </source>
</reference>
<gene>
    <name evidence="1" type="ORF">P875_00042385</name>
</gene>
<evidence type="ECO:0000313" key="2">
    <source>
        <dbReference type="Proteomes" id="UP000033540"/>
    </source>
</evidence>
<organism evidence="1 2">
    <name type="scientific">Aspergillus parasiticus (strain ATCC 56775 / NRRL 5862 / SRRC 143 / SU-1)</name>
    <dbReference type="NCBI Taxonomy" id="1403190"/>
    <lineage>
        <taxon>Eukaryota</taxon>
        <taxon>Fungi</taxon>
        <taxon>Dikarya</taxon>
        <taxon>Ascomycota</taxon>
        <taxon>Pezizomycotina</taxon>
        <taxon>Eurotiomycetes</taxon>
        <taxon>Eurotiomycetidae</taxon>
        <taxon>Eurotiales</taxon>
        <taxon>Aspergillaceae</taxon>
        <taxon>Aspergillus</taxon>
        <taxon>Aspergillus subgen. Circumdati</taxon>
    </lineage>
</organism>
<accession>A0A0F0I2W4</accession>
<dbReference type="EMBL" id="JZEE01000675">
    <property type="protein sequence ID" value="KJK61506.1"/>
    <property type="molecule type" value="Genomic_DNA"/>
</dbReference>
<name>A0A0F0I2W4_ASPPU</name>
<dbReference type="Proteomes" id="UP000033540">
    <property type="component" value="Unassembled WGS sequence"/>
</dbReference>
<dbReference type="AlphaFoldDB" id="A0A0F0I2W4"/>
<evidence type="ECO:0000313" key="1">
    <source>
        <dbReference type="EMBL" id="KJK61506.1"/>
    </source>
</evidence>
<sequence length="622" mass="71275">MSMRIPSVPLLCNAILCKWYPYVADLMFAVQTTGKHRIADPCPHGVYVSVFTLFKIPKSIYLVHFDCYDILKESYTAGEKPTLEDLQRFAVAVRALYKPQNKDSIDTASTQEGLLCCFTSDILKDGFTQELFRQFPMEIQAMILEFLGPCWYLIVLGETRRLLEQMRNDGLTQCERLNLTKGLYIGRTKYQGNSYISTIRNKPLRLPSTYDQQHIKPPTYTKKIILSIDQVGIRRLQFLERDSKPLPDGGPWYEILETTDCHFDASISWNGLFVRKIGVFAEGWDSIRRIWSSPEVPKLNPWNKNHVRDNNYLDHVKLGAKVQGLIFCYSQGNTIGIYGFTGISKAYETFGKLMNQRAHNSPAYWFYFPINNGELITAAWIRKMKYSSALAWPPALAVSLFRSYSKPFLLTEKIKTSLRRDIIFGPQPPAHLNHIHEYQALVQDGDGAISGIVHDGLDPKSTRITEIGVTCNPGCQVEAPGHEPQFGRYECPEIWGRSTPITTWYMTKASLEGLHKVRVCRDLEKSHRPCIGLLLYYEEGRIESLGQVRWDRDLTHDVLAPMYIEKGNIDGKDYIKGIQRDTAFTWPESEVSTRQKIPENGTIIWWFGHLGDKVVIYKDPES</sequence>
<proteinExistence type="predicted"/>